<evidence type="ECO:0000313" key="2">
    <source>
        <dbReference type="Proteomes" id="UP001558613"/>
    </source>
</evidence>
<evidence type="ECO:0000313" key="1">
    <source>
        <dbReference type="EMBL" id="KAL1257323.1"/>
    </source>
</evidence>
<name>A0ABR3LWR8_9TELE</name>
<keyword evidence="2" id="KW-1185">Reference proteome</keyword>
<protein>
    <submittedName>
        <fullName evidence="1">Uncharacterized protein</fullName>
    </submittedName>
</protein>
<gene>
    <name evidence="1" type="ORF">QQF64_010567</name>
</gene>
<proteinExistence type="predicted"/>
<dbReference type="Proteomes" id="UP001558613">
    <property type="component" value="Unassembled WGS sequence"/>
</dbReference>
<accession>A0ABR3LWR8</accession>
<comment type="caution">
    <text evidence="1">The sequence shown here is derived from an EMBL/GenBank/DDBJ whole genome shotgun (WGS) entry which is preliminary data.</text>
</comment>
<reference evidence="1 2" key="1">
    <citation type="submission" date="2023-09" db="EMBL/GenBank/DDBJ databases">
        <authorList>
            <person name="Wang M."/>
        </authorList>
    </citation>
    <scope>NUCLEOTIDE SEQUENCE [LARGE SCALE GENOMIC DNA]</scope>
    <source>
        <strain evidence="1">GT-2023</strain>
        <tissue evidence="1">Liver</tissue>
    </source>
</reference>
<sequence>MYVCRQGKRVTRSLCVSLRSDDFEFAHFCAIMASDGLVERVSLAEPAARCAVLLVQTMVPFHRRISGVWSEGRASCAMAGCHEHSRINSSDTELWDPTGSSSDVQTVTLQRDLSAFQRL</sequence>
<dbReference type="EMBL" id="JAYMGO010000017">
    <property type="protein sequence ID" value="KAL1257323.1"/>
    <property type="molecule type" value="Genomic_DNA"/>
</dbReference>
<organism evidence="1 2">
    <name type="scientific">Cirrhinus molitorella</name>
    <name type="common">mud carp</name>
    <dbReference type="NCBI Taxonomy" id="172907"/>
    <lineage>
        <taxon>Eukaryota</taxon>
        <taxon>Metazoa</taxon>
        <taxon>Chordata</taxon>
        <taxon>Craniata</taxon>
        <taxon>Vertebrata</taxon>
        <taxon>Euteleostomi</taxon>
        <taxon>Actinopterygii</taxon>
        <taxon>Neopterygii</taxon>
        <taxon>Teleostei</taxon>
        <taxon>Ostariophysi</taxon>
        <taxon>Cypriniformes</taxon>
        <taxon>Cyprinidae</taxon>
        <taxon>Labeoninae</taxon>
        <taxon>Labeonini</taxon>
        <taxon>Cirrhinus</taxon>
    </lineage>
</organism>